<keyword evidence="3" id="KW-1003">Cell membrane</keyword>
<dbReference type="PANTHER" id="PTHR30250">
    <property type="entry name" value="PST FAMILY PREDICTED COLANIC ACID TRANSPORTER"/>
    <property type="match status" value="1"/>
</dbReference>
<protein>
    <submittedName>
        <fullName evidence="8">Lipopolysaccharide biosynthesis protein</fullName>
    </submittedName>
</protein>
<dbReference type="Pfam" id="PF13440">
    <property type="entry name" value="Polysacc_synt_3"/>
    <property type="match status" value="1"/>
</dbReference>
<feature type="transmembrane region" description="Helical" evidence="7">
    <location>
        <begin position="409"/>
        <end position="426"/>
    </location>
</feature>
<comment type="subcellular location">
    <subcellularLocation>
        <location evidence="1">Cell membrane</location>
        <topology evidence="1">Multi-pass membrane protein</topology>
    </subcellularLocation>
</comment>
<dbReference type="KEGG" id="ssua:FPZ54_16625"/>
<evidence type="ECO:0000256" key="6">
    <source>
        <dbReference type="ARBA" id="ARBA00023136"/>
    </source>
</evidence>
<dbReference type="OrthoDB" id="7605542at2"/>
<evidence type="ECO:0000256" key="7">
    <source>
        <dbReference type="SAM" id="Phobius"/>
    </source>
</evidence>
<evidence type="ECO:0000256" key="2">
    <source>
        <dbReference type="ARBA" id="ARBA00007430"/>
    </source>
</evidence>
<accession>A0A518RJ32</accession>
<evidence type="ECO:0000256" key="4">
    <source>
        <dbReference type="ARBA" id="ARBA00022692"/>
    </source>
</evidence>
<feature type="transmembrane region" description="Helical" evidence="7">
    <location>
        <begin position="438"/>
        <end position="461"/>
    </location>
</feature>
<evidence type="ECO:0000313" key="9">
    <source>
        <dbReference type="Proteomes" id="UP000318055"/>
    </source>
</evidence>
<dbReference type="Proteomes" id="UP000318055">
    <property type="component" value="Chromosome"/>
</dbReference>
<name>A0A518RJ32_9SPHN</name>
<comment type="similarity">
    <text evidence="2">Belongs to the polysaccharide synthase family.</text>
</comment>
<dbReference type="AlphaFoldDB" id="A0A518RJ32"/>
<feature type="transmembrane region" description="Helical" evidence="7">
    <location>
        <begin position="168"/>
        <end position="187"/>
    </location>
</feature>
<feature type="transmembrane region" description="Helical" evidence="7">
    <location>
        <begin position="113"/>
        <end position="134"/>
    </location>
</feature>
<gene>
    <name evidence="8" type="ORF">FPZ54_16625</name>
</gene>
<keyword evidence="4 7" id="KW-0812">Transmembrane</keyword>
<evidence type="ECO:0000313" key="8">
    <source>
        <dbReference type="EMBL" id="QDX27466.1"/>
    </source>
</evidence>
<organism evidence="8 9">
    <name type="scientific">Sphingomonas suaedae</name>
    <dbReference type="NCBI Taxonomy" id="2599297"/>
    <lineage>
        <taxon>Bacteria</taxon>
        <taxon>Pseudomonadati</taxon>
        <taxon>Pseudomonadota</taxon>
        <taxon>Alphaproteobacteria</taxon>
        <taxon>Sphingomonadales</taxon>
        <taxon>Sphingomonadaceae</taxon>
        <taxon>Sphingomonas</taxon>
    </lineage>
</organism>
<feature type="transmembrane region" description="Helical" evidence="7">
    <location>
        <begin position="141"/>
        <end position="162"/>
    </location>
</feature>
<dbReference type="RefSeq" id="WP_145848941.1">
    <property type="nucleotide sequence ID" value="NZ_CP042239.1"/>
</dbReference>
<feature type="transmembrane region" description="Helical" evidence="7">
    <location>
        <begin position="285"/>
        <end position="304"/>
    </location>
</feature>
<reference evidence="8 9" key="1">
    <citation type="submission" date="2019-07" db="EMBL/GenBank/DDBJ databases">
        <title>Sphingomonas alkalisoli sp. nov., isolated from rhizosphere soil of Suaedae salsa.</title>
        <authorList>
            <person name="Zhang H."/>
            <person name="Xu L."/>
            <person name="Zhang J.-X."/>
            <person name="Sun J.-Q."/>
        </authorList>
    </citation>
    <scope>NUCLEOTIDE SEQUENCE [LARGE SCALE GENOMIC DNA]</scope>
    <source>
        <strain evidence="8 9">XS-10</strain>
    </source>
</reference>
<dbReference type="EMBL" id="CP042239">
    <property type="protein sequence ID" value="QDX27466.1"/>
    <property type="molecule type" value="Genomic_DNA"/>
</dbReference>
<dbReference type="PANTHER" id="PTHR30250:SF10">
    <property type="entry name" value="LIPOPOLYSACCHARIDE BIOSYNTHESIS PROTEIN WZXC"/>
    <property type="match status" value="1"/>
</dbReference>
<feature type="transmembrane region" description="Helical" evidence="7">
    <location>
        <begin position="351"/>
        <end position="373"/>
    </location>
</feature>
<keyword evidence="6 7" id="KW-0472">Membrane</keyword>
<keyword evidence="9" id="KW-1185">Reference proteome</keyword>
<feature type="transmembrane region" description="Helical" evidence="7">
    <location>
        <begin position="316"/>
        <end position="339"/>
    </location>
</feature>
<feature type="transmembrane region" description="Helical" evidence="7">
    <location>
        <begin position="379"/>
        <end position="397"/>
    </location>
</feature>
<evidence type="ECO:0000256" key="3">
    <source>
        <dbReference type="ARBA" id="ARBA00022475"/>
    </source>
</evidence>
<evidence type="ECO:0000256" key="1">
    <source>
        <dbReference type="ARBA" id="ARBA00004651"/>
    </source>
</evidence>
<evidence type="ECO:0000256" key="5">
    <source>
        <dbReference type="ARBA" id="ARBA00022989"/>
    </source>
</evidence>
<sequence length="491" mass="51527">MKRRVLKAAGWNLAEIGVKNGLALAFTIVLARLLTPADFGLVAMLSMFVGIATTLAEGGLGAALIQTPKPSETDKSTLFWAQLGLALVLGAALAGLGPWLAAWFDQPVLTPLAIAYGVNLLIGAPASIQISLFYKTLDVRAITLTSLIAQVAGGAVGVGVALRGAGPWAIVAQAIVASGVTTAMLWLQSSWRPRLTFSWNSLRQLGGFGASSVGIGMLAEVESRIASLTIGHFAGPADAGQYQRAASFQLLLARLMSGVVTRVAFPAFSAVQHDRARLANALREAAFINFAATAAIMWCVALVADPLVRLLFGAQWGPAAPVLQALCLAAGFYPVYAIFSKALRAVGQNWLVFAQHLVRAGGMCAVALAFGGYGFSTLAWAQAGFLILMLPMGALAVARSIGYGVRGQIADFAPIVVAGALMWPAALAVDPLVDHLNILMRIIIVASLAMFVYLAAIGLWLRLIPPRAGRMAMETLSMVLRRGRHSGEQSS</sequence>
<dbReference type="GO" id="GO:0005886">
    <property type="term" value="C:plasma membrane"/>
    <property type="evidence" value="ECO:0007669"/>
    <property type="project" value="UniProtKB-SubCell"/>
</dbReference>
<proteinExistence type="inferred from homology"/>
<feature type="transmembrane region" description="Helical" evidence="7">
    <location>
        <begin position="12"/>
        <end position="33"/>
    </location>
</feature>
<dbReference type="CDD" id="cd13127">
    <property type="entry name" value="MATE_tuaB_like"/>
    <property type="match status" value="1"/>
</dbReference>
<feature type="transmembrane region" description="Helical" evidence="7">
    <location>
        <begin position="39"/>
        <end position="65"/>
    </location>
</feature>
<feature type="transmembrane region" description="Helical" evidence="7">
    <location>
        <begin position="77"/>
        <end position="101"/>
    </location>
</feature>
<dbReference type="InterPro" id="IPR050833">
    <property type="entry name" value="Poly_Biosynth_Transport"/>
</dbReference>
<keyword evidence="5 7" id="KW-1133">Transmembrane helix</keyword>